<keyword evidence="4" id="KW-1185">Reference proteome</keyword>
<dbReference type="GO" id="GO:0035556">
    <property type="term" value="P:intracellular signal transduction"/>
    <property type="evidence" value="ECO:0007669"/>
    <property type="project" value="InterPro"/>
</dbReference>
<gene>
    <name evidence="3" type="primary">cyaA_13</name>
    <name evidence="3" type="ORF">LAX5112_03416</name>
</gene>
<dbReference type="InterPro" id="IPR001054">
    <property type="entry name" value="A/G_cyclase"/>
</dbReference>
<dbReference type="SUPFAM" id="SSF55073">
    <property type="entry name" value="Nucleotide cyclase"/>
    <property type="match status" value="1"/>
</dbReference>
<feature type="transmembrane region" description="Helical" evidence="1">
    <location>
        <begin position="74"/>
        <end position="93"/>
    </location>
</feature>
<protein>
    <submittedName>
        <fullName evidence="3">Adenylate cyclase 1</fullName>
        <ecNumber evidence="3">4.6.1.1</ecNumber>
    </submittedName>
</protein>
<dbReference type="STRING" id="388408.LAX5112_03416"/>
<dbReference type="Proteomes" id="UP000053235">
    <property type="component" value="Unassembled WGS sequence"/>
</dbReference>
<dbReference type="CDD" id="cd07302">
    <property type="entry name" value="CHD"/>
    <property type="match status" value="1"/>
</dbReference>
<dbReference type="GO" id="GO:0009190">
    <property type="term" value="P:cyclic nucleotide biosynthetic process"/>
    <property type="evidence" value="ECO:0007669"/>
    <property type="project" value="InterPro"/>
</dbReference>
<feature type="transmembrane region" description="Helical" evidence="1">
    <location>
        <begin position="99"/>
        <end position="121"/>
    </location>
</feature>
<dbReference type="GO" id="GO:0004016">
    <property type="term" value="F:adenylate cyclase activity"/>
    <property type="evidence" value="ECO:0007669"/>
    <property type="project" value="UniProtKB-EC"/>
</dbReference>
<feature type="domain" description="Guanylate cyclase" evidence="2">
    <location>
        <begin position="260"/>
        <end position="382"/>
    </location>
</feature>
<sequence>MSRLETAERAGLKLAVLCRTAVIGVCAVYWVAATTLIGASVSLTAMGILASLTIYGVIAYFLIGTRLDRWWLKYTIYTIDILAVCAAFALLPLRQGQDIPQIIAFRAYGIHFLFPLIAMACLSLSWRLVLWSGFVALAGWFTAYWWVLQDMPRIIEWRDFPDDPTTADYETLFLSTEFAGTGNRTGEAGMLFLASAVLALAVYRARRVFFAQLRAEQAREEAQATRERATSVLGKYVPEAVAMRLVNDTQAMVPQEVHGVVLIADIAGFSDFASGKPPTEVIGRLNDFLDLAATSVATHNGVVILFTGDGLLASFNTPIPIETPERAALACARDLVAHAHSEGFQLRVGLASGPLAAGSVGSSERQAFTVYGETVNRAARLEALGKELKAAIIADTGVAQTSDEIELTLAGEHQLKGIPGSWPIWTWRPD</sequence>
<dbReference type="Pfam" id="PF00211">
    <property type="entry name" value="Guanylate_cyc"/>
    <property type="match status" value="1"/>
</dbReference>
<dbReference type="PROSITE" id="PS50125">
    <property type="entry name" value="GUANYLATE_CYCLASE_2"/>
    <property type="match status" value="1"/>
</dbReference>
<dbReference type="EC" id="4.6.1.1" evidence="3"/>
<evidence type="ECO:0000313" key="4">
    <source>
        <dbReference type="Proteomes" id="UP000053235"/>
    </source>
</evidence>
<dbReference type="InterPro" id="IPR029787">
    <property type="entry name" value="Nucleotide_cyclase"/>
</dbReference>
<keyword evidence="1" id="KW-0472">Membrane</keyword>
<feature type="transmembrane region" description="Helical" evidence="1">
    <location>
        <begin position="128"/>
        <end position="147"/>
    </location>
</feature>
<dbReference type="OrthoDB" id="9762462at2"/>
<dbReference type="InterPro" id="IPR050697">
    <property type="entry name" value="Adenylyl/Guanylyl_Cyclase_3/4"/>
</dbReference>
<dbReference type="EMBL" id="CXWD01000013">
    <property type="protein sequence ID" value="CTQ73047.1"/>
    <property type="molecule type" value="Genomic_DNA"/>
</dbReference>
<dbReference type="PANTHER" id="PTHR43081:SF1">
    <property type="entry name" value="ADENYLATE CYCLASE, TERMINAL-DIFFERENTIATION SPECIFIC"/>
    <property type="match status" value="1"/>
</dbReference>
<keyword evidence="3" id="KW-0456">Lyase</keyword>
<dbReference type="AlphaFoldDB" id="A0A0M7AEJ1"/>
<accession>A0A0M7AEJ1</accession>
<reference evidence="4" key="1">
    <citation type="submission" date="2015-07" db="EMBL/GenBank/DDBJ databases">
        <authorList>
            <person name="Rodrigo-Torres Lidia"/>
            <person name="Arahal R.David."/>
        </authorList>
    </citation>
    <scope>NUCLEOTIDE SEQUENCE [LARGE SCALE GENOMIC DNA]</scope>
    <source>
        <strain evidence="4">CECT 5112</strain>
    </source>
</reference>
<organism evidence="3 4">
    <name type="scientific">Roseibium alexandrii</name>
    <dbReference type="NCBI Taxonomy" id="388408"/>
    <lineage>
        <taxon>Bacteria</taxon>
        <taxon>Pseudomonadati</taxon>
        <taxon>Pseudomonadota</taxon>
        <taxon>Alphaproteobacteria</taxon>
        <taxon>Hyphomicrobiales</taxon>
        <taxon>Stappiaceae</taxon>
        <taxon>Roseibium</taxon>
    </lineage>
</organism>
<dbReference type="PANTHER" id="PTHR43081">
    <property type="entry name" value="ADENYLATE CYCLASE, TERMINAL-DIFFERENTIATION SPECIFIC-RELATED"/>
    <property type="match status" value="1"/>
</dbReference>
<evidence type="ECO:0000256" key="1">
    <source>
        <dbReference type="SAM" id="Phobius"/>
    </source>
</evidence>
<dbReference type="Gene3D" id="3.30.70.1230">
    <property type="entry name" value="Nucleotide cyclase"/>
    <property type="match status" value="1"/>
</dbReference>
<feature type="transmembrane region" description="Helical" evidence="1">
    <location>
        <begin position="37"/>
        <end position="62"/>
    </location>
</feature>
<evidence type="ECO:0000259" key="2">
    <source>
        <dbReference type="PROSITE" id="PS50125"/>
    </source>
</evidence>
<feature type="transmembrane region" description="Helical" evidence="1">
    <location>
        <begin position="12"/>
        <end position="31"/>
    </location>
</feature>
<keyword evidence="1" id="KW-0812">Transmembrane</keyword>
<keyword evidence="1" id="KW-1133">Transmembrane helix</keyword>
<name>A0A0M7AEJ1_9HYPH</name>
<proteinExistence type="predicted"/>
<evidence type="ECO:0000313" key="3">
    <source>
        <dbReference type="EMBL" id="CTQ73047.1"/>
    </source>
</evidence>
<dbReference type="RefSeq" id="WP_055672814.1">
    <property type="nucleotide sequence ID" value="NZ_CXWD01000013.1"/>
</dbReference>
<dbReference type="SMART" id="SM00044">
    <property type="entry name" value="CYCc"/>
    <property type="match status" value="1"/>
</dbReference>